<feature type="coiled-coil region" evidence="3">
    <location>
        <begin position="133"/>
        <end position="174"/>
    </location>
</feature>
<evidence type="ECO:0000259" key="5">
    <source>
        <dbReference type="PROSITE" id="PS50110"/>
    </source>
</evidence>
<gene>
    <name evidence="6" type="ORF">HZA61_07705</name>
</gene>
<dbReference type="PROSITE" id="PS50110">
    <property type="entry name" value="RESPONSE_REGULATORY"/>
    <property type="match status" value="1"/>
</dbReference>
<dbReference type="EMBL" id="JACRIW010000049">
    <property type="protein sequence ID" value="MBI5169355.1"/>
    <property type="molecule type" value="Genomic_DNA"/>
</dbReference>
<dbReference type="InterPro" id="IPR001789">
    <property type="entry name" value="Sig_transdc_resp-reg_receiver"/>
</dbReference>
<dbReference type="Proteomes" id="UP000696931">
    <property type="component" value="Unassembled WGS sequence"/>
</dbReference>
<dbReference type="Gene3D" id="3.30.450.40">
    <property type="match status" value="1"/>
</dbReference>
<accession>A0A933SDM1</accession>
<dbReference type="SUPFAM" id="SSF52172">
    <property type="entry name" value="CheY-like"/>
    <property type="match status" value="1"/>
</dbReference>
<dbReference type="Pfam" id="PF00072">
    <property type="entry name" value="Response_reg"/>
    <property type="match status" value="1"/>
</dbReference>
<organism evidence="6 7">
    <name type="scientific">Eiseniibacteriota bacterium</name>
    <dbReference type="NCBI Taxonomy" id="2212470"/>
    <lineage>
        <taxon>Bacteria</taxon>
        <taxon>Candidatus Eiseniibacteriota</taxon>
    </lineage>
</organism>
<dbReference type="PANTHER" id="PTHR44591:SF3">
    <property type="entry name" value="RESPONSE REGULATORY DOMAIN-CONTAINING PROTEIN"/>
    <property type="match status" value="1"/>
</dbReference>
<dbReference type="PANTHER" id="PTHR44591">
    <property type="entry name" value="STRESS RESPONSE REGULATOR PROTEIN 1"/>
    <property type="match status" value="1"/>
</dbReference>
<dbReference type="SMART" id="SM00448">
    <property type="entry name" value="REC"/>
    <property type="match status" value="1"/>
</dbReference>
<dbReference type="InterPro" id="IPR029016">
    <property type="entry name" value="GAF-like_dom_sf"/>
</dbReference>
<name>A0A933SDM1_UNCEI</name>
<dbReference type="GO" id="GO:0000160">
    <property type="term" value="P:phosphorelay signal transduction system"/>
    <property type="evidence" value="ECO:0007669"/>
    <property type="project" value="InterPro"/>
</dbReference>
<feature type="compositionally biased region" description="Basic and acidic residues" evidence="4">
    <location>
        <begin position="486"/>
        <end position="498"/>
    </location>
</feature>
<feature type="modified residue" description="4-aspartylphosphate" evidence="2">
    <location>
        <position position="67"/>
    </location>
</feature>
<dbReference type="SUPFAM" id="SSF55781">
    <property type="entry name" value="GAF domain-like"/>
    <property type="match status" value="1"/>
</dbReference>
<dbReference type="Gene3D" id="3.40.50.2300">
    <property type="match status" value="1"/>
</dbReference>
<sequence length="507" mass="54373">MKWTPPALPSHRSVAAPLVLVADDDPKVVELVHLALHAQHLRVVTAYDGDEAIRRALAERPDLVVLDARMPGKNGIEVCDWLRHDPEDPQVPVVLLADANDGDLKLEALARGADDVLTKPFSPRELVARTKRLLARSQELREQRRRAAQLERDLARAQDDARRAAADLRREQRLRELAFGFGRDLQRSLDPDDVAARVLAAAHRLLRCDDLALFAPAGGALDGRALQPFATAGEDAARFGGLTLDPRGELVALVSGLGRPVRRAELERFSAVAPELAEFGARGAALFVPVRTLAGIEAVLVAGERADGIAPSAADLEVLGALGQLAAPALQNAWRHRGAEDRAIELLAERAQANDRVRHAAAEASTLAEGACAWLDLPMRERALVAHAVALGAWAWNGDGHAALAALASHEDSGRLGELRELIGRAALLDVPAHLSAERREAALLVAVCVRITIARASGRSGGEAWSTAIGWASAQLDPRVHEALASAAEKREPERVRRPGSMSRAA</sequence>
<evidence type="ECO:0000256" key="4">
    <source>
        <dbReference type="SAM" id="MobiDB-lite"/>
    </source>
</evidence>
<evidence type="ECO:0000313" key="7">
    <source>
        <dbReference type="Proteomes" id="UP000696931"/>
    </source>
</evidence>
<evidence type="ECO:0000256" key="1">
    <source>
        <dbReference type="ARBA" id="ARBA00022553"/>
    </source>
</evidence>
<dbReference type="InterPro" id="IPR011006">
    <property type="entry name" value="CheY-like_superfamily"/>
</dbReference>
<keyword evidence="3" id="KW-0175">Coiled coil</keyword>
<feature type="region of interest" description="Disordered" evidence="4">
    <location>
        <begin position="486"/>
        <end position="507"/>
    </location>
</feature>
<keyword evidence="1 2" id="KW-0597">Phosphoprotein</keyword>
<proteinExistence type="predicted"/>
<comment type="caution">
    <text evidence="6">The sequence shown here is derived from an EMBL/GenBank/DDBJ whole genome shotgun (WGS) entry which is preliminary data.</text>
</comment>
<dbReference type="AlphaFoldDB" id="A0A933SDM1"/>
<protein>
    <submittedName>
        <fullName evidence="6">Response regulator</fullName>
    </submittedName>
</protein>
<evidence type="ECO:0000256" key="3">
    <source>
        <dbReference type="SAM" id="Coils"/>
    </source>
</evidence>
<evidence type="ECO:0000313" key="6">
    <source>
        <dbReference type="EMBL" id="MBI5169355.1"/>
    </source>
</evidence>
<evidence type="ECO:0000256" key="2">
    <source>
        <dbReference type="PROSITE-ProRule" id="PRU00169"/>
    </source>
</evidence>
<feature type="domain" description="Response regulatory" evidence="5">
    <location>
        <begin position="18"/>
        <end position="134"/>
    </location>
</feature>
<dbReference type="InterPro" id="IPR050595">
    <property type="entry name" value="Bact_response_regulator"/>
</dbReference>
<reference evidence="6" key="1">
    <citation type="submission" date="2020-07" db="EMBL/GenBank/DDBJ databases">
        <title>Huge and variable diversity of episymbiotic CPR bacteria and DPANN archaea in groundwater ecosystems.</title>
        <authorList>
            <person name="He C.Y."/>
            <person name="Keren R."/>
            <person name="Whittaker M."/>
            <person name="Farag I.F."/>
            <person name="Doudna J."/>
            <person name="Cate J.H.D."/>
            <person name="Banfield J.F."/>
        </authorList>
    </citation>
    <scope>NUCLEOTIDE SEQUENCE</scope>
    <source>
        <strain evidence="6">NC_groundwater_1813_Pr3_B-0.1um_71_17</strain>
    </source>
</reference>